<accession>A0A0M8MEK7</accession>
<reference evidence="2 3" key="1">
    <citation type="submission" date="2015-08" db="EMBL/GenBank/DDBJ databases">
        <title>Whole genome sequence of Flavobacterium akiainvivens IK-1T, from decaying Wikstroemia oahuensis, an endemic Hawaiian shrub.</title>
        <authorList>
            <person name="Wan X."/>
            <person name="Hou S."/>
            <person name="Saito J."/>
            <person name="Donachie S."/>
        </authorList>
    </citation>
    <scope>NUCLEOTIDE SEQUENCE [LARGE SCALE GENOMIC DNA]</scope>
    <source>
        <strain evidence="2 3">IK-1</strain>
    </source>
</reference>
<protein>
    <submittedName>
        <fullName evidence="2">Methylmalonyl-CoA mutase</fullName>
    </submittedName>
</protein>
<dbReference type="InterPro" id="IPR016176">
    <property type="entry name" value="Cbl-dep_enz_cat"/>
</dbReference>
<dbReference type="PANTHER" id="PTHR48101">
    <property type="entry name" value="METHYLMALONYL-COA MUTASE, MITOCHONDRIAL-RELATED"/>
    <property type="match status" value="1"/>
</dbReference>
<proteinExistence type="predicted"/>
<sequence>MDEQLFNEFNPVVSKQWKQLIQYELKGADYNETLVWQSPEGIGVKPFYHADEAAQPLAATATKPGFFIGQDIFVQDVEKSANRAAGLLQRGAEAIHFTIADATVNAEALVSQLPAATLVYFYLRFTSIDFVKKLNAIAQAKGYTFYVLQDPVGYLAKEGNWAQGGDNFEVLTKTIEACPDISCVSIDGALYQNAGANMVQHLAYMLAHANEYFNRIAIHKKSLVFQVAVGGNYFFEIAKLRALRVLYSALAKEYSLPTDCHIIARPTRRNKTLYDYNVNMLRTSTECMAAVLGGANTVINLPYDALYHKSNEFGERIARNQLLILKHESYFDKVANPADGAYYIEELTNQLAEKALALFKEIEAAGGFVAKLMDGTIQRKIHESAEKEQLLFNEGKEVLIGTNKYPNKADRMSHDLELYPFVKAKPRKTLITPVIEKRLAEKVEQERLDAEIQPAAQ</sequence>
<name>A0A0M8MEK7_9FLAO</name>
<dbReference type="Pfam" id="PF01642">
    <property type="entry name" value="MM_CoA_mutase"/>
    <property type="match status" value="1"/>
</dbReference>
<dbReference type="STRING" id="1202724.AM493_00230"/>
<dbReference type="Proteomes" id="UP000037755">
    <property type="component" value="Unassembled WGS sequence"/>
</dbReference>
<dbReference type="GO" id="GO:0031419">
    <property type="term" value="F:cobalamin binding"/>
    <property type="evidence" value="ECO:0007669"/>
    <property type="project" value="InterPro"/>
</dbReference>
<evidence type="ECO:0000313" key="3">
    <source>
        <dbReference type="Proteomes" id="UP000037755"/>
    </source>
</evidence>
<gene>
    <name evidence="2" type="ORF">AM493_00230</name>
</gene>
<dbReference type="OrthoDB" id="9762378at2"/>
<dbReference type="AlphaFoldDB" id="A0A0M8MEK7"/>
<feature type="domain" description="Methylmalonyl-CoA mutase alpha/beta chain catalytic" evidence="1">
    <location>
        <begin position="174"/>
        <end position="417"/>
    </location>
</feature>
<dbReference type="CDD" id="cd03677">
    <property type="entry name" value="MM_CoA_mutase_beta"/>
    <property type="match status" value="1"/>
</dbReference>
<comment type="caution">
    <text evidence="2">The sequence shown here is derived from an EMBL/GenBank/DDBJ whole genome shotgun (WGS) entry which is preliminary data.</text>
</comment>
<dbReference type="GO" id="GO:0016866">
    <property type="term" value="F:intramolecular transferase activity"/>
    <property type="evidence" value="ECO:0007669"/>
    <property type="project" value="InterPro"/>
</dbReference>
<dbReference type="RefSeq" id="WP_054405622.1">
    <property type="nucleotide sequence ID" value="NZ_FOYA01000012.1"/>
</dbReference>
<dbReference type="Gene3D" id="3.20.20.240">
    <property type="entry name" value="Methylmalonyl-CoA mutase"/>
    <property type="match status" value="1"/>
</dbReference>
<organism evidence="2 3">
    <name type="scientific">Flavobacterium akiainvivens</name>
    <dbReference type="NCBI Taxonomy" id="1202724"/>
    <lineage>
        <taxon>Bacteria</taxon>
        <taxon>Pseudomonadati</taxon>
        <taxon>Bacteroidota</taxon>
        <taxon>Flavobacteriia</taxon>
        <taxon>Flavobacteriales</taxon>
        <taxon>Flavobacteriaceae</taxon>
        <taxon>Flavobacterium</taxon>
    </lineage>
</organism>
<dbReference type="PATRIC" id="fig|1202724.3.peg.38"/>
<evidence type="ECO:0000259" key="1">
    <source>
        <dbReference type="Pfam" id="PF01642"/>
    </source>
</evidence>
<dbReference type="InterPro" id="IPR006099">
    <property type="entry name" value="MeMalonylCoA_mutase_a/b_cat"/>
</dbReference>
<dbReference type="EMBL" id="LIYD01000005">
    <property type="protein sequence ID" value="KOS04641.1"/>
    <property type="molecule type" value="Genomic_DNA"/>
</dbReference>
<evidence type="ECO:0000313" key="2">
    <source>
        <dbReference type="EMBL" id="KOS04641.1"/>
    </source>
</evidence>
<dbReference type="PANTHER" id="PTHR48101:SF1">
    <property type="entry name" value="METHYLMALONYL-COA MUTASE, LARGE SUBUNIT"/>
    <property type="match status" value="1"/>
</dbReference>
<dbReference type="SUPFAM" id="SSF51703">
    <property type="entry name" value="Cobalamin (vitamin B12)-dependent enzymes"/>
    <property type="match status" value="1"/>
</dbReference>
<keyword evidence="3" id="KW-1185">Reference proteome</keyword>